<reference evidence="2" key="1">
    <citation type="journal article" date="2023" name="Commun. Biol.">
        <title>Genome analysis of Parmales, the sister group of diatoms, reveals the evolutionary specialization of diatoms from phago-mixotrophs to photoautotrophs.</title>
        <authorList>
            <person name="Ban H."/>
            <person name="Sato S."/>
            <person name="Yoshikawa S."/>
            <person name="Yamada K."/>
            <person name="Nakamura Y."/>
            <person name="Ichinomiya M."/>
            <person name="Sato N."/>
            <person name="Blanc-Mathieu R."/>
            <person name="Endo H."/>
            <person name="Kuwata A."/>
            <person name="Ogata H."/>
        </authorList>
    </citation>
    <scope>NUCLEOTIDE SEQUENCE [LARGE SCALE GENOMIC DNA]</scope>
</reference>
<protein>
    <submittedName>
        <fullName evidence="1">Uncharacterized protein</fullName>
    </submittedName>
</protein>
<evidence type="ECO:0000313" key="1">
    <source>
        <dbReference type="EMBL" id="GMI45998.1"/>
    </source>
</evidence>
<dbReference type="Proteomes" id="UP001165065">
    <property type="component" value="Unassembled WGS sequence"/>
</dbReference>
<proteinExistence type="predicted"/>
<gene>
    <name evidence="1" type="ORF">TrCOL_g4241</name>
</gene>
<sequence length="201" mass="22188">MHQDTARVRIVGGGKAAGRGDRASRDLPTALDPESYYDMVHYTSEEGLAGIKSTMKLLSGAGCYGHWVYVTRFRSRKTPLEIGPTLFDGAGPRLAKAGRLNCCVRLEIQGKYLMPCISEDPTHSGFCYNGGRKGAPAELKAMKGMSAKKQKALAKQAGEGPALVIEKEMKPRFYTYRETGQRQMLDGTFRTCGTWRNSVWK</sequence>
<dbReference type="EMBL" id="BRYA01000275">
    <property type="protein sequence ID" value="GMI45998.1"/>
    <property type="molecule type" value="Genomic_DNA"/>
</dbReference>
<dbReference type="AlphaFoldDB" id="A0A9W7GKM8"/>
<organism evidence="1 2">
    <name type="scientific">Triparma columacea</name>
    <dbReference type="NCBI Taxonomy" id="722753"/>
    <lineage>
        <taxon>Eukaryota</taxon>
        <taxon>Sar</taxon>
        <taxon>Stramenopiles</taxon>
        <taxon>Ochrophyta</taxon>
        <taxon>Bolidophyceae</taxon>
        <taxon>Parmales</taxon>
        <taxon>Triparmaceae</taxon>
        <taxon>Triparma</taxon>
    </lineage>
</organism>
<accession>A0A9W7GKM8</accession>
<evidence type="ECO:0000313" key="2">
    <source>
        <dbReference type="Proteomes" id="UP001165065"/>
    </source>
</evidence>
<keyword evidence="2" id="KW-1185">Reference proteome</keyword>
<comment type="caution">
    <text evidence="1">The sequence shown here is derived from an EMBL/GenBank/DDBJ whole genome shotgun (WGS) entry which is preliminary data.</text>
</comment>
<name>A0A9W7GKM8_9STRA</name>